<comment type="subunit">
    <text evidence="6">Homodimer.</text>
</comment>
<evidence type="ECO:0000256" key="2">
    <source>
        <dbReference type="ARBA" id="ARBA00022827"/>
    </source>
</evidence>
<comment type="similarity">
    <text evidence="6">Belongs to the class-II pyridine nucleotide-disulfide oxidoreductase family.</text>
</comment>
<dbReference type="Pfam" id="PF07992">
    <property type="entry name" value="Pyr_redox_2"/>
    <property type="match status" value="1"/>
</dbReference>
<dbReference type="SUPFAM" id="SSF51905">
    <property type="entry name" value="FAD/NAD(P)-binding domain"/>
    <property type="match status" value="1"/>
</dbReference>
<keyword evidence="7" id="KW-0521">NADP</keyword>
<dbReference type="PANTHER" id="PTHR48105">
    <property type="entry name" value="THIOREDOXIN REDUCTASE 1-RELATED-RELATED"/>
    <property type="match status" value="1"/>
</dbReference>
<dbReference type="PRINTS" id="PR00368">
    <property type="entry name" value="FADPNR"/>
</dbReference>
<keyword evidence="3 6" id="KW-0560">Oxidoreductase</keyword>
<evidence type="ECO:0000259" key="9">
    <source>
        <dbReference type="Pfam" id="PF07992"/>
    </source>
</evidence>
<name>A0A1F7RNB6_9BACT</name>
<dbReference type="PROSITE" id="PS00573">
    <property type="entry name" value="PYRIDINE_REDOX_2"/>
    <property type="match status" value="1"/>
</dbReference>
<comment type="cofactor">
    <cofactor evidence="7">
        <name>FAD</name>
        <dbReference type="ChEBI" id="CHEBI:57692"/>
    </cofactor>
    <text evidence="7">Binds 1 FAD per subunit.</text>
</comment>
<dbReference type="AlphaFoldDB" id="A0A1F7RNB6"/>
<keyword evidence="1 6" id="KW-0285">Flavoprotein</keyword>
<evidence type="ECO:0000256" key="3">
    <source>
        <dbReference type="ARBA" id="ARBA00023002"/>
    </source>
</evidence>
<dbReference type="InterPro" id="IPR023753">
    <property type="entry name" value="FAD/NAD-binding_dom"/>
</dbReference>
<dbReference type="Proteomes" id="UP000178526">
    <property type="component" value="Unassembled WGS sequence"/>
</dbReference>
<feature type="transmembrane region" description="Helical" evidence="8">
    <location>
        <begin position="7"/>
        <end position="27"/>
    </location>
</feature>
<feature type="domain" description="FAD/NAD(P)-binding" evidence="9">
    <location>
        <begin position="8"/>
        <end position="297"/>
    </location>
</feature>
<sequence>MKEEEKIYKVIIIGSGPAGLTAALYSARGNLSPLVISGREPGGQLTITSDVENYPGFPEGILGPDLVIAMRKQAERFNTKFIDKEVTKVDLSLRPFKIFIEENLFIAETLIIASGASARLLGIEAEKKLMGRGVSACATCDGFFFRGKEVVVVGGGDTAMEESIFLTKFANKITVIHRRDKLRASKIMQEKAIKSGKISFIWDSAVEDIIGDTKTGVTGIKIKNLKTNETSILNCQGIFVAIGHKPNTELFQGILERDKGGYIVTHEETKTNIPGVFAAGDVQDHIYRQAVTAAGSGCMAAMDAERFLENL</sequence>
<dbReference type="NCBIfam" id="TIGR01292">
    <property type="entry name" value="TRX_reduct"/>
    <property type="match status" value="1"/>
</dbReference>
<gene>
    <name evidence="10" type="ORF">A2042_03780</name>
</gene>
<proteinExistence type="inferred from homology"/>
<evidence type="ECO:0000313" key="11">
    <source>
        <dbReference type="Proteomes" id="UP000178526"/>
    </source>
</evidence>
<dbReference type="GO" id="GO:0005737">
    <property type="term" value="C:cytoplasm"/>
    <property type="evidence" value="ECO:0007669"/>
    <property type="project" value="InterPro"/>
</dbReference>
<dbReference type="EMBL" id="MGDB01000014">
    <property type="protein sequence ID" value="OGL43055.1"/>
    <property type="molecule type" value="Genomic_DNA"/>
</dbReference>
<dbReference type="GO" id="GO:0004791">
    <property type="term" value="F:thioredoxin-disulfide reductase (NADPH) activity"/>
    <property type="evidence" value="ECO:0007669"/>
    <property type="project" value="UniProtKB-UniRule"/>
</dbReference>
<evidence type="ECO:0000256" key="4">
    <source>
        <dbReference type="ARBA" id="ARBA00023157"/>
    </source>
</evidence>
<evidence type="ECO:0000256" key="5">
    <source>
        <dbReference type="ARBA" id="ARBA00023284"/>
    </source>
</evidence>
<dbReference type="PRINTS" id="PR00469">
    <property type="entry name" value="PNDRDTASEII"/>
</dbReference>
<organism evidence="10 11">
    <name type="scientific">Candidatus Schekmanbacteria bacterium GWA2_38_11</name>
    <dbReference type="NCBI Taxonomy" id="1817876"/>
    <lineage>
        <taxon>Bacteria</taxon>
        <taxon>Candidatus Schekmaniibacteriota</taxon>
    </lineage>
</organism>
<evidence type="ECO:0000256" key="1">
    <source>
        <dbReference type="ARBA" id="ARBA00022630"/>
    </source>
</evidence>
<evidence type="ECO:0000313" key="10">
    <source>
        <dbReference type="EMBL" id="OGL43055.1"/>
    </source>
</evidence>
<keyword evidence="5 6" id="KW-0676">Redox-active center</keyword>
<evidence type="ECO:0000256" key="8">
    <source>
        <dbReference type="SAM" id="Phobius"/>
    </source>
</evidence>
<dbReference type="InterPro" id="IPR036188">
    <property type="entry name" value="FAD/NAD-bd_sf"/>
</dbReference>
<evidence type="ECO:0000256" key="6">
    <source>
        <dbReference type="RuleBase" id="RU003880"/>
    </source>
</evidence>
<comment type="caution">
    <text evidence="10">The sequence shown here is derived from an EMBL/GenBank/DDBJ whole genome shotgun (WGS) entry which is preliminary data.</text>
</comment>
<dbReference type="InterPro" id="IPR008255">
    <property type="entry name" value="Pyr_nucl-diS_OxRdtase_2_AS"/>
</dbReference>
<protein>
    <recommendedName>
        <fullName evidence="6">Thioredoxin reductase</fullName>
        <ecNumber evidence="6">1.8.1.9</ecNumber>
    </recommendedName>
</protein>
<accession>A0A1F7RNB6</accession>
<keyword evidence="8" id="KW-1133">Transmembrane helix</keyword>
<dbReference type="EC" id="1.8.1.9" evidence="6"/>
<keyword evidence="8" id="KW-0812">Transmembrane</keyword>
<evidence type="ECO:0000256" key="7">
    <source>
        <dbReference type="RuleBase" id="RU003881"/>
    </source>
</evidence>
<reference evidence="10 11" key="1">
    <citation type="journal article" date="2016" name="Nat. Commun.">
        <title>Thousands of microbial genomes shed light on interconnected biogeochemical processes in an aquifer system.</title>
        <authorList>
            <person name="Anantharaman K."/>
            <person name="Brown C.T."/>
            <person name="Hug L.A."/>
            <person name="Sharon I."/>
            <person name="Castelle C.J."/>
            <person name="Probst A.J."/>
            <person name="Thomas B.C."/>
            <person name="Singh A."/>
            <person name="Wilkins M.J."/>
            <person name="Karaoz U."/>
            <person name="Brodie E.L."/>
            <person name="Williams K.H."/>
            <person name="Hubbard S.S."/>
            <person name="Banfield J.F."/>
        </authorList>
    </citation>
    <scope>NUCLEOTIDE SEQUENCE [LARGE SCALE GENOMIC DNA]</scope>
</reference>
<keyword evidence="8" id="KW-0472">Membrane</keyword>
<keyword evidence="4" id="KW-1015">Disulfide bond</keyword>
<keyword evidence="2 6" id="KW-0274">FAD</keyword>
<dbReference type="InterPro" id="IPR005982">
    <property type="entry name" value="Thioredox_Rdtase"/>
</dbReference>
<dbReference type="Gene3D" id="3.50.50.60">
    <property type="entry name" value="FAD/NAD(P)-binding domain"/>
    <property type="match status" value="2"/>
</dbReference>
<dbReference type="GO" id="GO:0019430">
    <property type="term" value="P:removal of superoxide radicals"/>
    <property type="evidence" value="ECO:0007669"/>
    <property type="project" value="UniProtKB-UniRule"/>
</dbReference>
<comment type="catalytic activity">
    <reaction evidence="6">
        <text>[thioredoxin]-dithiol + NADP(+) = [thioredoxin]-disulfide + NADPH + H(+)</text>
        <dbReference type="Rhea" id="RHEA:20345"/>
        <dbReference type="Rhea" id="RHEA-COMP:10698"/>
        <dbReference type="Rhea" id="RHEA-COMP:10700"/>
        <dbReference type="ChEBI" id="CHEBI:15378"/>
        <dbReference type="ChEBI" id="CHEBI:29950"/>
        <dbReference type="ChEBI" id="CHEBI:50058"/>
        <dbReference type="ChEBI" id="CHEBI:57783"/>
        <dbReference type="ChEBI" id="CHEBI:58349"/>
        <dbReference type="EC" id="1.8.1.9"/>
    </reaction>
</comment>
<dbReference type="InterPro" id="IPR050097">
    <property type="entry name" value="Ferredoxin-NADP_redctase_2"/>
</dbReference>